<dbReference type="Pfam" id="PF00582">
    <property type="entry name" value="Usp"/>
    <property type="match status" value="1"/>
</dbReference>
<dbReference type="SUPFAM" id="SSF52402">
    <property type="entry name" value="Adenine nucleotide alpha hydrolases-like"/>
    <property type="match status" value="1"/>
</dbReference>
<reference evidence="2" key="1">
    <citation type="journal article" date="2022" name="Front. Genet.">
        <title>Chromosome-Scale Assembly of the Dendrobium nobile Genome Provides Insights Into the Molecular Mechanism of the Biosynthesis of the Medicinal Active Ingredient of Dendrobium.</title>
        <authorList>
            <person name="Xu Q."/>
            <person name="Niu S.-C."/>
            <person name="Li K.-L."/>
            <person name="Zheng P.-J."/>
            <person name="Zhang X.-J."/>
            <person name="Jia Y."/>
            <person name="Liu Y."/>
            <person name="Niu Y.-X."/>
            <person name="Yu L.-H."/>
            <person name="Chen D.-F."/>
            <person name="Zhang G.-Q."/>
        </authorList>
    </citation>
    <scope>NUCLEOTIDE SEQUENCE</scope>
    <source>
        <tissue evidence="2">Leaf</tissue>
    </source>
</reference>
<gene>
    <name evidence="2" type="ORF">KFK09_009321</name>
</gene>
<dbReference type="Proteomes" id="UP000829196">
    <property type="component" value="Unassembled WGS sequence"/>
</dbReference>
<dbReference type="SMR" id="A0A8T3BMJ9"/>
<dbReference type="OrthoDB" id="1667873at2759"/>
<protein>
    <recommendedName>
        <fullName evidence="1">UspA domain-containing protein</fullName>
    </recommendedName>
</protein>
<feature type="domain" description="UspA" evidence="1">
    <location>
        <begin position="52"/>
        <end position="198"/>
    </location>
</feature>
<keyword evidence="3" id="KW-1185">Reference proteome</keyword>
<organism evidence="2 3">
    <name type="scientific">Dendrobium nobile</name>
    <name type="common">Orchid</name>
    <dbReference type="NCBI Taxonomy" id="94219"/>
    <lineage>
        <taxon>Eukaryota</taxon>
        <taxon>Viridiplantae</taxon>
        <taxon>Streptophyta</taxon>
        <taxon>Embryophyta</taxon>
        <taxon>Tracheophyta</taxon>
        <taxon>Spermatophyta</taxon>
        <taxon>Magnoliopsida</taxon>
        <taxon>Liliopsida</taxon>
        <taxon>Asparagales</taxon>
        <taxon>Orchidaceae</taxon>
        <taxon>Epidendroideae</taxon>
        <taxon>Malaxideae</taxon>
        <taxon>Dendrobiinae</taxon>
        <taxon>Dendrobium</taxon>
    </lineage>
</organism>
<dbReference type="InterPro" id="IPR006016">
    <property type="entry name" value="UspA"/>
</dbReference>
<proteinExistence type="predicted"/>
<dbReference type="PANTHER" id="PTHR47000:SF1">
    <property type="entry name" value="ADENINE NUCLEOTIDE ALPHA HYDROLASES-LIKE SUPERFAMILY PROTEIN"/>
    <property type="match status" value="1"/>
</dbReference>
<dbReference type="EMBL" id="JAGYWB010000007">
    <property type="protein sequence ID" value="KAI0516644.1"/>
    <property type="molecule type" value="Genomic_DNA"/>
</dbReference>
<dbReference type="CDD" id="cd23659">
    <property type="entry name" value="USP_At3g01520-like"/>
    <property type="match status" value="1"/>
</dbReference>
<dbReference type="Gene3D" id="3.40.50.620">
    <property type="entry name" value="HUPs"/>
    <property type="match status" value="1"/>
</dbReference>
<sequence>MGRASSKLPSFCLSRVATRVRVRSPPAGSNPVPAVAADAEKVDGGSEVAAERRRVMVAVDSSTEAKSALLWALSHALQRNDILVLLKVSKPASKQGGDQSPWERDPKGYEVLQSMKTICQSKRPEVVVELYLVEGKDLGPTIVEEVRKLGVSLLVLGQKKRSITWRLLMIWAGGNRMASGSVVDYCVQNSSCMTLAVRRKSRRGGGFLITTRRHKDFWLLA</sequence>
<evidence type="ECO:0000313" key="3">
    <source>
        <dbReference type="Proteomes" id="UP000829196"/>
    </source>
</evidence>
<dbReference type="InterPro" id="IPR014729">
    <property type="entry name" value="Rossmann-like_a/b/a_fold"/>
</dbReference>
<dbReference type="AlphaFoldDB" id="A0A8T3BMJ9"/>
<comment type="caution">
    <text evidence="2">The sequence shown here is derived from an EMBL/GenBank/DDBJ whole genome shotgun (WGS) entry which is preliminary data.</text>
</comment>
<name>A0A8T3BMJ9_DENNO</name>
<dbReference type="PANTHER" id="PTHR47000">
    <property type="entry name" value="ADENINE NUCLEOTIDE ALPHA HYDROLASES-LIKE SUPERFAMILY PROTEIN"/>
    <property type="match status" value="1"/>
</dbReference>
<evidence type="ECO:0000313" key="2">
    <source>
        <dbReference type="EMBL" id="KAI0516644.1"/>
    </source>
</evidence>
<evidence type="ECO:0000259" key="1">
    <source>
        <dbReference type="Pfam" id="PF00582"/>
    </source>
</evidence>
<accession>A0A8T3BMJ9</accession>